<gene>
    <name evidence="2" type="ORF">CEURO_LOCUS19011</name>
</gene>
<protein>
    <submittedName>
        <fullName evidence="2">Uncharacterized protein</fullName>
    </submittedName>
</protein>
<keyword evidence="3" id="KW-1185">Reference proteome</keyword>
<evidence type="ECO:0000256" key="1">
    <source>
        <dbReference type="SAM" id="MobiDB-lite"/>
    </source>
</evidence>
<reference evidence="2" key="1">
    <citation type="submission" date="2022-07" db="EMBL/GenBank/DDBJ databases">
        <authorList>
            <person name="Macas J."/>
            <person name="Novak P."/>
            <person name="Neumann P."/>
        </authorList>
    </citation>
    <scope>NUCLEOTIDE SEQUENCE</scope>
</reference>
<feature type="region of interest" description="Disordered" evidence="1">
    <location>
        <begin position="105"/>
        <end position="125"/>
    </location>
</feature>
<feature type="region of interest" description="Disordered" evidence="1">
    <location>
        <begin position="47"/>
        <end position="71"/>
    </location>
</feature>
<feature type="compositionally biased region" description="Low complexity" evidence="1">
    <location>
        <begin position="60"/>
        <end position="71"/>
    </location>
</feature>
<comment type="caution">
    <text evidence="2">The sequence shown here is derived from an EMBL/GenBank/DDBJ whole genome shotgun (WGS) entry which is preliminary data.</text>
</comment>
<evidence type="ECO:0000313" key="3">
    <source>
        <dbReference type="Proteomes" id="UP001152484"/>
    </source>
</evidence>
<proteinExistence type="predicted"/>
<sequence>MIAHLNRPVMRLLAAAVLKPARHRRSQVCSPPPSPSLFVAAVPKLARRRRPQTCSPPPSHHTTTSSLLPLTRVPSHPPLEIRLCGLLLFNEIRVCEHMDPLPHHRRRPSSTFACRTAADHHRPTT</sequence>
<dbReference type="Proteomes" id="UP001152484">
    <property type="component" value="Unassembled WGS sequence"/>
</dbReference>
<evidence type="ECO:0000313" key="2">
    <source>
        <dbReference type="EMBL" id="CAH9110929.1"/>
    </source>
</evidence>
<name>A0A9P0ZUD4_CUSEU</name>
<dbReference type="EMBL" id="CAMAPE010000054">
    <property type="protein sequence ID" value="CAH9110929.1"/>
    <property type="molecule type" value="Genomic_DNA"/>
</dbReference>
<accession>A0A9P0ZUD4</accession>
<organism evidence="2 3">
    <name type="scientific">Cuscuta europaea</name>
    <name type="common">European dodder</name>
    <dbReference type="NCBI Taxonomy" id="41803"/>
    <lineage>
        <taxon>Eukaryota</taxon>
        <taxon>Viridiplantae</taxon>
        <taxon>Streptophyta</taxon>
        <taxon>Embryophyta</taxon>
        <taxon>Tracheophyta</taxon>
        <taxon>Spermatophyta</taxon>
        <taxon>Magnoliopsida</taxon>
        <taxon>eudicotyledons</taxon>
        <taxon>Gunneridae</taxon>
        <taxon>Pentapetalae</taxon>
        <taxon>asterids</taxon>
        <taxon>lamiids</taxon>
        <taxon>Solanales</taxon>
        <taxon>Convolvulaceae</taxon>
        <taxon>Cuscuteae</taxon>
        <taxon>Cuscuta</taxon>
        <taxon>Cuscuta subgen. Cuscuta</taxon>
    </lineage>
</organism>
<dbReference type="AlphaFoldDB" id="A0A9P0ZUD4"/>